<dbReference type="Proteomes" id="UP001295684">
    <property type="component" value="Unassembled WGS sequence"/>
</dbReference>
<keyword evidence="2" id="KW-0732">Signal</keyword>
<keyword evidence="4" id="KW-1185">Reference proteome</keyword>
<evidence type="ECO:0000313" key="4">
    <source>
        <dbReference type="Proteomes" id="UP001295684"/>
    </source>
</evidence>
<organism evidence="3 4">
    <name type="scientific">Euplotes crassus</name>
    <dbReference type="NCBI Taxonomy" id="5936"/>
    <lineage>
        <taxon>Eukaryota</taxon>
        <taxon>Sar</taxon>
        <taxon>Alveolata</taxon>
        <taxon>Ciliophora</taxon>
        <taxon>Intramacronucleata</taxon>
        <taxon>Spirotrichea</taxon>
        <taxon>Hypotrichia</taxon>
        <taxon>Euplotida</taxon>
        <taxon>Euplotidae</taxon>
        <taxon>Moneuplotes</taxon>
    </lineage>
</organism>
<sequence>MKAVVYFTALLVSLTQAQTCQKVECSKNHKACSTVSGTSVTVNPEFCEDNKVCHYNTEFSHSECMHKLSDPKAEMFLYPGYYCGYYQANVGSVSFYDKAKCVFGEKVCGPTVSAAEFNKKEDSFYVCQGKHTYDQCERHSDCYTYGNKEYDNERGKFVYKGNFCDSGRCTPEVGIGHYCKAHEACGRDGFCLFPDATLDFGYCVEYGSVESNGAQVQANRSGAFLYQQHSEKVCKSGFLDSTNGKCKNGPQSVNKGNTCSSDADCPNTDSTTSSCKCSLDGNKYCDISGGDEEWTNVITKFHKYLNKTPEFHPSEMWGPCMDTPEYKDWYCAEFEAKHYVELLKKPDCFEKVMKYHHDYGEYYKVCLRGSFVTPIVAIAAVVVTYVGMI</sequence>
<gene>
    <name evidence="3" type="ORF">ECRASSUSDP1_LOCUS7149</name>
</gene>
<protein>
    <submittedName>
        <fullName evidence="3">Uncharacterized protein</fullName>
    </submittedName>
</protein>
<dbReference type="AlphaFoldDB" id="A0AAD1UI95"/>
<evidence type="ECO:0000313" key="3">
    <source>
        <dbReference type="EMBL" id="CAI2365874.1"/>
    </source>
</evidence>
<feature type="chain" id="PRO_5042267244" evidence="2">
    <location>
        <begin position="18"/>
        <end position="389"/>
    </location>
</feature>
<evidence type="ECO:0000256" key="2">
    <source>
        <dbReference type="SAM" id="SignalP"/>
    </source>
</evidence>
<evidence type="ECO:0000256" key="1">
    <source>
        <dbReference type="SAM" id="Phobius"/>
    </source>
</evidence>
<name>A0AAD1UI95_EUPCR</name>
<proteinExistence type="predicted"/>
<accession>A0AAD1UI95</accession>
<keyword evidence="1" id="KW-0812">Transmembrane</keyword>
<comment type="caution">
    <text evidence="3">The sequence shown here is derived from an EMBL/GenBank/DDBJ whole genome shotgun (WGS) entry which is preliminary data.</text>
</comment>
<feature type="signal peptide" evidence="2">
    <location>
        <begin position="1"/>
        <end position="17"/>
    </location>
</feature>
<feature type="transmembrane region" description="Helical" evidence="1">
    <location>
        <begin position="371"/>
        <end position="388"/>
    </location>
</feature>
<dbReference type="EMBL" id="CAMPGE010006956">
    <property type="protein sequence ID" value="CAI2365874.1"/>
    <property type="molecule type" value="Genomic_DNA"/>
</dbReference>
<keyword evidence="1" id="KW-0472">Membrane</keyword>
<reference evidence="3" key="1">
    <citation type="submission" date="2023-07" db="EMBL/GenBank/DDBJ databases">
        <authorList>
            <consortium name="AG Swart"/>
            <person name="Singh M."/>
            <person name="Singh A."/>
            <person name="Seah K."/>
            <person name="Emmerich C."/>
        </authorList>
    </citation>
    <scope>NUCLEOTIDE SEQUENCE</scope>
    <source>
        <strain evidence="3">DP1</strain>
    </source>
</reference>
<keyword evidence="1" id="KW-1133">Transmembrane helix</keyword>